<organism evidence="8 9">
    <name type="scientific">Glaciecola punicea ACAM 611</name>
    <dbReference type="NCBI Taxonomy" id="1121923"/>
    <lineage>
        <taxon>Bacteria</taxon>
        <taxon>Pseudomonadati</taxon>
        <taxon>Pseudomonadota</taxon>
        <taxon>Gammaproteobacteria</taxon>
        <taxon>Alteromonadales</taxon>
        <taxon>Alteromonadaceae</taxon>
        <taxon>Glaciecola</taxon>
    </lineage>
</organism>
<evidence type="ECO:0000256" key="5">
    <source>
        <dbReference type="PROSITE-ProRule" id="PRU01248"/>
    </source>
</evidence>
<sequence length="405" mass="46625">MSLTDTAIRNAKPKEKAWKLSDGGGLYLLIKTSGYKSWKYDFRLDNTRGSYTIGNYPDIGLKLARREHRDARELVAMGINPKQIKIQRKVKDVLKNKRFSFYMNQWLDKQVLANATYSDLKQRIDKNLIPYLDVKYINEFTTADLLNVMLRMSNRGAKETAVRLANVLRRVFNEILILGIIDSNPAQGLAELLPKPDKRIHNNFSHITSTSDLRVLLKQIDSPTVRQDFAVTQALKLMPLVFLRPYNIRFLKWEYINFKDSIINIPATELKNNKPLDIPLAYQAIEILREMQAVTGDKEFVFVTSRGNNTPLSENTTTAALKRLINPVTNKPYGTGFMTSHGFRHTASTMLNELGYHSDIIELQLAHTNKDRIRATYNKAQWMEKRIKMMQAWADYLDGLKTNGH</sequence>
<dbReference type="InterPro" id="IPR025166">
    <property type="entry name" value="Integrase_DNA_bind_dom"/>
</dbReference>
<feature type="domain" description="Core-binding (CB)" evidence="7">
    <location>
        <begin position="97"/>
        <end position="176"/>
    </location>
</feature>
<dbReference type="CDD" id="cd00801">
    <property type="entry name" value="INT_P4_C"/>
    <property type="match status" value="1"/>
</dbReference>
<dbReference type="PANTHER" id="PTHR30629:SF2">
    <property type="entry name" value="PROPHAGE INTEGRASE INTS-RELATED"/>
    <property type="match status" value="1"/>
</dbReference>
<dbReference type="PANTHER" id="PTHR30629">
    <property type="entry name" value="PROPHAGE INTEGRASE"/>
    <property type="match status" value="1"/>
</dbReference>
<feature type="domain" description="Tyr recombinase" evidence="6">
    <location>
        <begin position="202"/>
        <end position="390"/>
    </location>
</feature>
<name>H5T9M7_9ALTE</name>
<dbReference type="EMBL" id="BAET01000007">
    <property type="protein sequence ID" value="GAB55004.1"/>
    <property type="molecule type" value="Genomic_DNA"/>
</dbReference>
<dbReference type="eggNOG" id="COG0582">
    <property type="taxonomic scope" value="Bacteria"/>
</dbReference>
<keyword evidence="2" id="KW-0229">DNA integration</keyword>
<dbReference type="InterPro" id="IPR053876">
    <property type="entry name" value="Phage_int_M"/>
</dbReference>
<dbReference type="Gene3D" id="1.10.150.130">
    <property type="match status" value="1"/>
</dbReference>
<evidence type="ECO:0000313" key="9">
    <source>
        <dbReference type="Proteomes" id="UP000053586"/>
    </source>
</evidence>
<proteinExistence type="inferred from homology"/>
<evidence type="ECO:0000256" key="2">
    <source>
        <dbReference type="ARBA" id="ARBA00022908"/>
    </source>
</evidence>
<dbReference type="Proteomes" id="UP000053586">
    <property type="component" value="Unassembled WGS sequence"/>
</dbReference>
<dbReference type="Pfam" id="PF00589">
    <property type="entry name" value="Phage_integrase"/>
    <property type="match status" value="1"/>
</dbReference>
<evidence type="ECO:0000259" key="7">
    <source>
        <dbReference type="PROSITE" id="PS51900"/>
    </source>
</evidence>
<dbReference type="InterPro" id="IPR050808">
    <property type="entry name" value="Phage_Integrase"/>
</dbReference>
<comment type="caution">
    <text evidence="8">The sequence shown here is derived from an EMBL/GenBank/DDBJ whole genome shotgun (WGS) entry which is preliminary data.</text>
</comment>
<dbReference type="InterPro" id="IPR011010">
    <property type="entry name" value="DNA_brk_join_enz"/>
</dbReference>
<dbReference type="Pfam" id="PF22022">
    <property type="entry name" value="Phage_int_M"/>
    <property type="match status" value="1"/>
</dbReference>
<keyword evidence="9" id="KW-1185">Reference proteome</keyword>
<dbReference type="RefSeq" id="WP_006003666.1">
    <property type="nucleotide sequence ID" value="NZ_BAET01000007.1"/>
</dbReference>
<evidence type="ECO:0000256" key="1">
    <source>
        <dbReference type="ARBA" id="ARBA00008857"/>
    </source>
</evidence>
<dbReference type="InterPro" id="IPR038488">
    <property type="entry name" value="Integrase_DNA-bd_sf"/>
</dbReference>
<evidence type="ECO:0000259" key="6">
    <source>
        <dbReference type="PROSITE" id="PS51898"/>
    </source>
</evidence>
<reference evidence="8 9" key="1">
    <citation type="journal article" date="2012" name="J. Bacteriol.">
        <title>Genome sequence of proteorhodopsin-containing sea ice bacterium Glaciecola punicea ACAM 611T.</title>
        <authorList>
            <person name="Qin Q.-L."/>
            <person name="Xie B.-B."/>
            <person name="Shu Y.-L."/>
            <person name="Rong J.-C."/>
            <person name="Zhao D.-L."/>
            <person name="Zhang X.-Y."/>
            <person name="Chen X.-L."/>
            <person name="Zhou B.-C."/>
            <person name="Zhanga Y.-Z."/>
        </authorList>
    </citation>
    <scope>NUCLEOTIDE SEQUENCE [LARGE SCALE GENOMIC DNA]</scope>
    <source>
        <strain evidence="8 9">ACAM 611</strain>
    </source>
</reference>
<gene>
    <name evidence="8" type="ORF">GPUN_0872</name>
</gene>
<dbReference type="GO" id="GO:0015074">
    <property type="term" value="P:DNA integration"/>
    <property type="evidence" value="ECO:0007669"/>
    <property type="project" value="UniProtKB-KW"/>
</dbReference>
<evidence type="ECO:0000256" key="3">
    <source>
        <dbReference type="ARBA" id="ARBA00023125"/>
    </source>
</evidence>
<dbReference type="Pfam" id="PF13356">
    <property type="entry name" value="Arm-DNA-bind_3"/>
    <property type="match status" value="1"/>
</dbReference>
<dbReference type="InterPro" id="IPR044068">
    <property type="entry name" value="CB"/>
</dbReference>
<dbReference type="PROSITE" id="PS51898">
    <property type="entry name" value="TYR_RECOMBINASE"/>
    <property type="match status" value="1"/>
</dbReference>
<comment type="similarity">
    <text evidence="1">Belongs to the 'phage' integrase family.</text>
</comment>
<dbReference type="PROSITE" id="PS51900">
    <property type="entry name" value="CB"/>
    <property type="match status" value="1"/>
</dbReference>
<dbReference type="AlphaFoldDB" id="H5T9M7"/>
<evidence type="ECO:0000313" key="8">
    <source>
        <dbReference type="EMBL" id="GAB55004.1"/>
    </source>
</evidence>
<accession>H5T9M7</accession>
<protein>
    <submittedName>
        <fullName evidence="8">DNA integration/recombination/inversion protein</fullName>
    </submittedName>
</protein>
<dbReference type="InterPro" id="IPR010998">
    <property type="entry name" value="Integrase_recombinase_N"/>
</dbReference>
<dbReference type="InterPro" id="IPR002104">
    <property type="entry name" value="Integrase_catalytic"/>
</dbReference>
<keyword evidence="3 5" id="KW-0238">DNA-binding</keyword>
<dbReference type="InterPro" id="IPR013762">
    <property type="entry name" value="Integrase-like_cat_sf"/>
</dbReference>
<dbReference type="OrthoDB" id="9795573at2"/>
<evidence type="ECO:0000256" key="4">
    <source>
        <dbReference type="ARBA" id="ARBA00023172"/>
    </source>
</evidence>
<dbReference type="Gene3D" id="3.30.160.390">
    <property type="entry name" value="Integrase, DNA-binding domain"/>
    <property type="match status" value="1"/>
</dbReference>
<keyword evidence="4" id="KW-0233">DNA recombination</keyword>
<dbReference type="GO" id="GO:0006310">
    <property type="term" value="P:DNA recombination"/>
    <property type="evidence" value="ECO:0007669"/>
    <property type="project" value="UniProtKB-KW"/>
</dbReference>
<dbReference type="Gene3D" id="1.10.443.10">
    <property type="entry name" value="Intergrase catalytic core"/>
    <property type="match status" value="1"/>
</dbReference>
<dbReference type="SUPFAM" id="SSF56349">
    <property type="entry name" value="DNA breaking-rejoining enzymes"/>
    <property type="match status" value="1"/>
</dbReference>
<dbReference type="GO" id="GO:0003677">
    <property type="term" value="F:DNA binding"/>
    <property type="evidence" value="ECO:0007669"/>
    <property type="project" value="UniProtKB-UniRule"/>
</dbReference>
<reference evidence="8 9" key="2">
    <citation type="journal article" date="2017" name="Antonie Van Leeuwenhoek">
        <title>Rhizobium rhizosphaerae sp. nov., a novel species isolated from rice rhizosphere.</title>
        <authorList>
            <person name="Zhao J.J."/>
            <person name="Zhang J."/>
            <person name="Zhang R.J."/>
            <person name="Zhang C.W."/>
            <person name="Yin H.Q."/>
            <person name="Zhang X.X."/>
        </authorList>
    </citation>
    <scope>NUCLEOTIDE SEQUENCE [LARGE SCALE GENOMIC DNA]</scope>
    <source>
        <strain evidence="8 9">ACAM 611</strain>
    </source>
</reference>